<sequence length="40" mass="4126">MLSPPGADGSSTGPFPLLRDLAGAMFSCVPTCWSSRPSVE</sequence>
<protein>
    <submittedName>
        <fullName evidence="1">Uncharacterized protein</fullName>
    </submittedName>
</protein>
<proteinExistence type="predicted"/>
<accession>A0A0E9QNU1</accession>
<reference evidence="1" key="2">
    <citation type="journal article" date="2015" name="Fish Shellfish Immunol.">
        <title>Early steps in the European eel (Anguilla anguilla)-Vibrio vulnificus interaction in the gills: Role of the RtxA13 toxin.</title>
        <authorList>
            <person name="Callol A."/>
            <person name="Pajuelo D."/>
            <person name="Ebbesson L."/>
            <person name="Teles M."/>
            <person name="MacKenzie S."/>
            <person name="Amaro C."/>
        </authorList>
    </citation>
    <scope>NUCLEOTIDE SEQUENCE</scope>
</reference>
<dbReference type="EMBL" id="GBXM01090088">
    <property type="protein sequence ID" value="JAH18489.1"/>
    <property type="molecule type" value="Transcribed_RNA"/>
</dbReference>
<evidence type="ECO:0000313" key="1">
    <source>
        <dbReference type="EMBL" id="JAH18489.1"/>
    </source>
</evidence>
<reference evidence="1" key="1">
    <citation type="submission" date="2014-11" db="EMBL/GenBank/DDBJ databases">
        <authorList>
            <person name="Amaro Gonzalez C."/>
        </authorList>
    </citation>
    <scope>NUCLEOTIDE SEQUENCE</scope>
</reference>
<dbReference type="AlphaFoldDB" id="A0A0E9QNU1"/>
<organism evidence="1">
    <name type="scientific">Anguilla anguilla</name>
    <name type="common">European freshwater eel</name>
    <name type="synonym">Muraena anguilla</name>
    <dbReference type="NCBI Taxonomy" id="7936"/>
    <lineage>
        <taxon>Eukaryota</taxon>
        <taxon>Metazoa</taxon>
        <taxon>Chordata</taxon>
        <taxon>Craniata</taxon>
        <taxon>Vertebrata</taxon>
        <taxon>Euteleostomi</taxon>
        <taxon>Actinopterygii</taxon>
        <taxon>Neopterygii</taxon>
        <taxon>Teleostei</taxon>
        <taxon>Anguilliformes</taxon>
        <taxon>Anguillidae</taxon>
        <taxon>Anguilla</taxon>
    </lineage>
</organism>
<name>A0A0E9QNU1_ANGAN</name>